<dbReference type="PANTHER" id="PTHR12890">
    <property type="entry name" value="DREV PROTEIN"/>
    <property type="match status" value="1"/>
</dbReference>
<dbReference type="EMBL" id="JBDJPC010000001">
    <property type="protein sequence ID" value="KAL1517786.1"/>
    <property type="molecule type" value="Genomic_DNA"/>
</dbReference>
<accession>A0ABD1FES4</accession>
<name>A0ABD1FES4_HYPHA</name>
<dbReference type="SUPFAM" id="SSF53335">
    <property type="entry name" value="S-adenosyl-L-methionine-dependent methyltransferases"/>
    <property type="match status" value="1"/>
</dbReference>
<dbReference type="Proteomes" id="UP001566132">
    <property type="component" value="Unassembled WGS sequence"/>
</dbReference>
<dbReference type="InterPro" id="IPR029063">
    <property type="entry name" value="SAM-dependent_MTases_sf"/>
</dbReference>
<dbReference type="Gene3D" id="3.40.50.150">
    <property type="entry name" value="Vaccinia Virus protein VP39"/>
    <property type="match status" value="1"/>
</dbReference>
<gene>
    <name evidence="1" type="ORF">ABEB36_001509</name>
</gene>
<dbReference type="AlphaFoldDB" id="A0ABD1FES4"/>
<evidence type="ECO:0000313" key="1">
    <source>
        <dbReference type="EMBL" id="KAL1517786.1"/>
    </source>
</evidence>
<organism evidence="1 2">
    <name type="scientific">Hypothenemus hampei</name>
    <name type="common">Coffee berry borer</name>
    <dbReference type="NCBI Taxonomy" id="57062"/>
    <lineage>
        <taxon>Eukaryota</taxon>
        <taxon>Metazoa</taxon>
        <taxon>Ecdysozoa</taxon>
        <taxon>Arthropoda</taxon>
        <taxon>Hexapoda</taxon>
        <taxon>Insecta</taxon>
        <taxon>Pterygota</taxon>
        <taxon>Neoptera</taxon>
        <taxon>Endopterygota</taxon>
        <taxon>Coleoptera</taxon>
        <taxon>Polyphaga</taxon>
        <taxon>Cucujiformia</taxon>
        <taxon>Curculionidae</taxon>
        <taxon>Scolytinae</taxon>
        <taxon>Hypothenemus</taxon>
    </lineage>
</organism>
<protein>
    <recommendedName>
        <fullName evidence="3">Methyltransferase-like protein 9</fullName>
    </recommendedName>
</protein>
<dbReference type="Pfam" id="PF05219">
    <property type="entry name" value="DREV"/>
    <property type="match status" value="1"/>
</dbReference>
<keyword evidence="2" id="KW-1185">Reference proteome</keyword>
<proteinExistence type="predicted"/>
<reference evidence="1 2" key="1">
    <citation type="submission" date="2024-05" db="EMBL/GenBank/DDBJ databases">
        <title>Genetic variation in Jamaican populations of the coffee berry borer (Hypothenemus hampei).</title>
        <authorList>
            <person name="Errbii M."/>
            <person name="Myrie A."/>
        </authorList>
    </citation>
    <scope>NUCLEOTIDE SEQUENCE [LARGE SCALE GENOMIC DNA]</scope>
    <source>
        <strain evidence="1">JA-Hopewell-2020-01-JO</strain>
        <tissue evidence="1">Whole body</tissue>
    </source>
</reference>
<sequence length="301" mass="34873">MSLSSPWSKIRPRGSLARALHDKVLQDQYLRQIDKNEWYQCDLGLVPDVDLRNKFLQLDPDQETIEFLEESEKKSDWILTQVWHMLAKMFLGWFMTQTSINGWLQRGSMFVVSRQQLFKLLKCPQDVVYESLLDLGAGDGKVTERMSSIFRDVFVTEISPSMRNLLHSRGFHLLDIDKWYTLRKFDVISCLNVIDRCERPLDLLDQIKTALKPGGVVLLAVVLPFSAYVESGSSNHKPLQELLVSGETFEEQLHSFVEIVVKPANFEVVSWSRVPYLCEGDLQQSYYWLDDAIFVLKMKES</sequence>
<dbReference type="PANTHER" id="PTHR12890:SF0">
    <property type="entry name" value="PROTEIN-L-HISTIDINE N-PROS-METHYLTRANSFERASE"/>
    <property type="match status" value="1"/>
</dbReference>
<evidence type="ECO:0000313" key="2">
    <source>
        <dbReference type="Proteomes" id="UP001566132"/>
    </source>
</evidence>
<dbReference type="InterPro" id="IPR007884">
    <property type="entry name" value="METL9"/>
</dbReference>
<comment type="caution">
    <text evidence="1">The sequence shown here is derived from an EMBL/GenBank/DDBJ whole genome shotgun (WGS) entry which is preliminary data.</text>
</comment>
<dbReference type="CDD" id="cd02440">
    <property type="entry name" value="AdoMet_MTases"/>
    <property type="match status" value="1"/>
</dbReference>
<evidence type="ECO:0008006" key="3">
    <source>
        <dbReference type="Google" id="ProtNLM"/>
    </source>
</evidence>